<sequence length="337" mass="37545">MSIDSASMIKDSNLWLEDGNVVVVAQDTAFRVHRGLLSRHSEVFSGLFTLAQPDDEAAAELYDGCPVVRVPDSSHDFRHLLHALYDGLSTIESVHESAKFNIYAALARLADKYELPHIFTAAIKWLGTIFTDTYTVWHDLWTEHGSTGGIMSDLAINPIEAANLFRITGQDRMRPTALFLCCQLDVPVLLSGLPRADGVVEVLSSDDLQHCLQARIRFTAEMTTFMHMFYFLNANAPALGCSMPDSCPDSFAPERDDHRTHVFTANDSYYQNPFKISVSMCRKIIEDKCASGELCDRCANDLMEHVRALGKSSWNTLPEDMGLGESVQGWEEVALMS</sequence>
<dbReference type="SMART" id="SM00225">
    <property type="entry name" value="BTB"/>
    <property type="match status" value="1"/>
</dbReference>
<dbReference type="Pfam" id="PF00651">
    <property type="entry name" value="BTB"/>
    <property type="match status" value="1"/>
</dbReference>
<dbReference type="OrthoDB" id="2802798at2759"/>
<feature type="domain" description="BTB" evidence="1">
    <location>
        <begin position="19"/>
        <end position="93"/>
    </location>
</feature>
<organism evidence="2 3">
    <name type="scientific">Lentinus tigrinus ALCF2SS1-6</name>
    <dbReference type="NCBI Taxonomy" id="1328759"/>
    <lineage>
        <taxon>Eukaryota</taxon>
        <taxon>Fungi</taxon>
        <taxon>Dikarya</taxon>
        <taxon>Basidiomycota</taxon>
        <taxon>Agaricomycotina</taxon>
        <taxon>Agaricomycetes</taxon>
        <taxon>Polyporales</taxon>
        <taxon>Polyporaceae</taxon>
        <taxon>Lentinus</taxon>
    </lineage>
</organism>
<dbReference type="InterPro" id="IPR011333">
    <property type="entry name" value="SKP1/BTB/POZ_sf"/>
</dbReference>
<dbReference type="EMBL" id="ML122283">
    <property type="protein sequence ID" value="RPD57118.1"/>
    <property type="molecule type" value="Genomic_DNA"/>
</dbReference>
<dbReference type="PROSITE" id="PS50097">
    <property type="entry name" value="BTB"/>
    <property type="match status" value="1"/>
</dbReference>
<evidence type="ECO:0000313" key="3">
    <source>
        <dbReference type="Proteomes" id="UP000313359"/>
    </source>
</evidence>
<name>A0A5C2S185_9APHY</name>
<proteinExistence type="predicted"/>
<evidence type="ECO:0000259" key="1">
    <source>
        <dbReference type="PROSITE" id="PS50097"/>
    </source>
</evidence>
<evidence type="ECO:0000313" key="2">
    <source>
        <dbReference type="EMBL" id="RPD57118.1"/>
    </source>
</evidence>
<dbReference type="STRING" id="1328759.A0A5C2S185"/>
<keyword evidence="3" id="KW-1185">Reference proteome</keyword>
<accession>A0A5C2S185</accession>
<dbReference type="AlphaFoldDB" id="A0A5C2S185"/>
<dbReference type="InterPro" id="IPR000210">
    <property type="entry name" value="BTB/POZ_dom"/>
</dbReference>
<protein>
    <recommendedName>
        <fullName evidence="1">BTB domain-containing protein</fullName>
    </recommendedName>
</protein>
<dbReference type="SUPFAM" id="SSF54695">
    <property type="entry name" value="POZ domain"/>
    <property type="match status" value="1"/>
</dbReference>
<dbReference type="Proteomes" id="UP000313359">
    <property type="component" value="Unassembled WGS sequence"/>
</dbReference>
<dbReference type="CDD" id="cd18186">
    <property type="entry name" value="BTB_POZ_ZBTB_KLHL-like"/>
    <property type="match status" value="1"/>
</dbReference>
<reference evidence="2" key="1">
    <citation type="journal article" date="2018" name="Genome Biol. Evol.">
        <title>Genomics and development of Lentinus tigrinus, a white-rot wood-decaying mushroom with dimorphic fruiting bodies.</title>
        <authorList>
            <person name="Wu B."/>
            <person name="Xu Z."/>
            <person name="Knudson A."/>
            <person name="Carlson A."/>
            <person name="Chen N."/>
            <person name="Kovaka S."/>
            <person name="LaButti K."/>
            <person name="Lipzen A."/>
            <person name="Pennachio C."/>
            <person name="Riley R."/>
            <person name="Schakwitz W."/>
            <person name="Umezawa K."/>
            <person name="Ohm R.A."/>
            <person name="Grigoriev I.V."/>
            <person name="Nagy L.G."/>
            <person name="Gibbons J."/>
            <person name="Hibbett D."/>
        </authorList>
    </citation>
    <scope>NUCLEOTIDE SEQUENCE [LARGE SCALE GENOMIC DNA]</scope>
    <source>
        <strain evidence="2">ALCF2SS1-6</strain>
    </source>
</reference>
<gene>
    <name evidence="2" type="ORF">L227DRAFT_239457</name>
</gene>
<dbReference type="Gene3D" id="3.30.710.10">
    <property type="entry name" value="Potassium Channel Kv1.1, Chain A"/>
    <property type="match status" value="1"/>
</dbReference>